<evidence type="ECO:0000313" key="2">
    <source>
        <dbReference type="Proteomes" id="UP000054485"/>
    </source>
</evidence>
<sequence length="144" mass="16546">MHRPMIPLRYHLALSSGKTSTSLENAFSPHPLSALLSTAIHVCRRCRIFWMLYSLNTNHAYLPDSALIDPFPHGQPSDRMSTCYQNEGCTLIYPWVPLVKFKFCTSKIIKLLSCAPRHTELIATFRGVSKPLESHTWRVTLLWY</sequence>
<dbReference type="AlphaFoldDB" id="A0A0C9ZJF4"/>
<name>A0A0C9ZJF4_9AGAM</name>
<protein>
    <submittedName>
        <fullName evidence="1">Uncharacterized protein</fullName>
    </submittedName>
</protein>
<dbReference type="EMBL" id="KN835443">
    <property type="protein sequence ID" value="KIK37565.1"/>
    <property type="molecule type" value="Genomic_DNA"/>
</dbReference>
<accession>A0A0C9ZJF4</accession>
<evidence type="ECO:0000313" key="1">
    <source>
        <dbReference type="EMBL" id="KIK37565.1"/>
    </source>
</evidence>
<reference evidence="1 2" key="1">
    <citation type="submission" date="2014-04" db="EMBL/GenBank/DDBJ databases">
        <authorList>
            <consortium name="DOE Joint Genome Institute"/>
            <person name="Kuo A."/>
            <person name="Ruytinx J."/>
            <person name="Rineau F."/>
            <person name="Colpaert J."/>
            <person name="Kohler A."/>
            <person name="Nagy L.G."/>
            <person name="Floudas D."/>
            <person name="Copeland A."/>
            <person name="Barry K.W."/>
            <person name="Cichocki N."/>
            <person name="Veneault-Fourrey C."/>
            <person name="LaButti K."/>
            <person name="Lindquist E.A."/>
            <person name="Lipzen A."/>
            <person name="Lundell T."/>
            <person name="Morin E."/>
            <person name="Murat C."/>
            <person name="Sun H."/>
            <person name="Tunlid A."/>
            <person name="Henrissat B."/>
            <person name="Grigoriev I.V."/>
            <person name="Hibbett D.S."/>
            <person name="Martin F."/>
            <person name="Nordberg H.P."/>
            <person name="Cantor M.N."/>
            <person name="Hua S.X."/>
        </authorList>
    </citation>
    <scope>NUCLEOTIDE SEQUENCE [LARGE SCALE GENOMIC DNA]</scope>
    <source>
        <strain evidence="1 2">UH-Slu-Lm8-n1</strain>
    </source>
</reference>
<dbReference type="Proteomes" id="UP000054485">
    <property type="component" value="Unassembled WGS sequence"/>
</dbReference>
<reference evidence="2" key="2">
    <citation type="submission" date="2015-01" db="EMBL/GenBank/DDBJ databases">
        <title>Evolutionary Origins and Diversification of the Mycorrhizal Mutualists.</title>
        <authorList>
            <consortium name="DOE Joint Genome Institute"/>
            <consortium name="Mycorrhizal Genomics Consortium"/>
            <person name="Kohler A."/>
            <person name="Kuo A."/>
            <person name="Nagy L.G."/>
            <person name="Floudas D."/>
            <person name="Copeland A."/>
            <person name="Barry K.W."/>
            <person name="Cichocki N."/>
            <person name="Veneault-Fourrey C."/>
            <person name="LaButti K."/>
            <person name="Lindquist E.A."/>
            <person name="Lipzen A."/>
            <person name="Lundell T."/>
            <person name="Morin E."/>
            <person name="Murat C."/>
            <person name="Riley R."/>
            <person name="Ohm R."/>
            <person name="Sun H."/>
            <person name="Tunlid A."/>
            <person name="Henrissat B."/>
            <person name="Grigoriev I.V."/>
            <person name="Hibbett D.S."/>
            <person name="Martin F."/>
        </authorList>
    </citation>
    <scope>NUCLEOTIDE SEQUENCE [LARGE SCALE GENOMIC DNA]</scope>
    <source>
        <strain evidence="2">UH-Slu-Lm8-n1</strain>
    </source>
</reference>
<dbReference type="HOGENOM" id="CLU_1797730_0_0_1"/>
<gene>
    <name evidence="1" type="ORF">CY34DRAFT_452713</name>
</gene>
<proteinExistence type="predicted"/>
<keyword evidence="2" id="KW-1185">Reference proteome</keyword>
<organism evidence="1 2">
    <name type="scientific">Suillus luteus UH-Slu-Lm8-n1</name>
    <dbReference type="NCBI Taxonomy" id="930992"/>
    <lineage>
        <taxon>Eukaryota</taxon>
        <taxon>Fungi</taxon>
        <taxon>Dikarya</taxon>
        <taxon>Basidiomycota</taxon>
        <taxon>Agaricomycotina</taxon>
        <taxon>Agaricomycetes</taxon>
        <taxon>Agaricomycetidae</taxon>
        <taxon>Boletales</taxon>
        <taxon>Suillineae</taxon>
        <taxon>Suillaceae</taxon>
        <taxon>Suillus</taxon>
    </lineage>
</organism>
<dbReference type="InParanoid" id="A0A0C9ZJF4"/>
<dbReference type="OrthoDB" id="10390368at2759"/>